<dbReference type="InterPro" id="IPR016137">
    <property type="entry name" value="RGS"/>
</dbReference>
<dbReference type="InParanoid" id="A0A2R5G6C3"/>
<dbReference type="PROSITE" id="PS50132">
    <property type="entry name" value="RGS"/>
    <property type="match status" value="1"/>
</dbReference>
<dbReference type="InterPro" id="IPR044926">
    <property type="entry name" value="RGS_subdomain_2"/>
</dbReference>
<evidence type="ECO:0000313" key="3">
    <source>
        <dbReference type="Proteomes" id="UP000241890"/>
    </source>
</evidence>
<keyword evidence="3" id="KW-1185">Reference proteome</keyword>
<dbReference type="AlphaFoldDB" id="A0A2R5G6C3"/>
<proteinExistence type="predicted"/>
<dbReference type="InterPro" id="IPR036305">
    <property type="entry name" value="RGS_sf"/>
</dbReference>
<sequence length="263" mass="29717">MDRRVSKLEAGFAARQQLRDQLTREEIQELYDENFGGKNDSGTKKGTDTVANFGKIKTKIETSRVTGTHIGHAVRDASSKGEMNTAISLERILQNERATMLFYAFATVRLVNEGILFWNAVESFQNMNWKPNRLLGITGSSAADMRLHAKHIFTEYLDENAPTEVCVPSDMLDGLRKRIFYETADNQIVDSIFVEAQRHVFRDMEKGLFREFLNSLNHKGLESVMSSLEIRSAPGLATATAMRMTSRRGEFKVDDDTETKAAH</sequence>
<organism evidence="2 3">
    <name type="scientific">Hondaea fermentalgiana</name>
    <dbReference type="NCBI Taxonomy" id="2315210"/>
    <lineage>
        <taxon>Eukaryota</taxon>
        <taxon>Sar</taxon>
        <taxon>Stramenopiles</taxon>
        <taxon>Bigyra</taxon>
        <taxon>Labyrinthulomycetes</taxon>
        <taxon>Thraustochytrida</taxon>
        <taxon>Thraustochytriidae</taxon>
        <taxon>Hondaea</taxon>
    </lineage>
</organism>
<dbReference type="Pfam" id="PF00615">
    <property type="entry name" value="RGS"/>
    <property type="match status" value="1"/>
</dbReference>
<feature type="domain" description="RGS" evidence="1">
    <location>
        <begin position="88"/>
        <end position="215"/>
    </location>
</feature>
<dbReference type="PANTHER" id="PTHR10845:SF192">
    <property type="entry name" value="DOUBLE HIT, ISOFORM B"/>
    <property type="match status" value="1"/>
</dbReference>
<dbReference type="PANTHER" id="PTHR10845">
    <property type="entry name" value="REGULATOR OF G PROTEIN SIGNALING"/>
    <property type="match status" value="1"/>
</dbReference>
<comment type="caution">
    <text evidence="2">The sequence shown here is derived from an EMBL/GenBank/DDBJ whole genome shotgun (WGS) entry which is preliminary data.</text>
</comment>
<dbReference type="EMBL" id="BEYU01000012">
    <property type="protein sequence ID" value="GBG25338.1"/>
    <property type="molecule type" value="Genomic_DNA"/>
</dbReference>
<dbReference type="SUPFAM" id="SSF48097">
    <property type="entry name" value="Regulator of G-protein signaling, RGS"/>
    <property type="match status" value="1"/>
</dbReference>
<evidence type="ECO:0000313" key="2">
    <source>
        <dbReference type="EMBL" id="GBG25338.1"/>
    </source>
</evidence>
<dbReference type="OrthoDB" id="196547at2759"/>
<evidence type="ECO:0000259" key="1">
    <source>
        <dbReference type="PROSITE" id="PS50132"/>
    </source>
</evidence>
<protein>
    <submittedName>
        <fullName evidence="2">Regulator of G-protein signaling 4</fullName>
    </submittedName>
</protein>
<dbReference type="CDD" id="cd07440">
    <property type="entry name" value="RGS"/>
    <property type="match status" value="1"/>
</dbReference>
<dbReference type="SMART" id="SM00315">
    <property type="entry name" value="RGS"/>
    <property type="match status" value="1"/>
</dbReference>
<dbReference type="Proteomes" id="UP000241890">
    <property type="component" value="Unassembled WGS sequence"/>
</dbReference>
<name>A0A2R5G6C3_9STRA</name>
<reference evidence="2 3" key="1">
    <citation type="submission" date="2017-12" db="EMBL/GenBank/DDBJ databases">
        <title>Sequencing, de novo assembly and annotation of complete genome of a new Thraustochytrid species, strain FCC1311.</title>
        <authorList>
            <person name="Sedici K."/>
            <person name="Godart F."/>
            <person name="Aiese Cigliano R."/>
            <person name="Sanseverino W."/>
            <person name="Barakat M."/>
            <person name="Ortet P."/>
            <person name="Marechal E."/>
            <person name="Cagnac O."/>
            <person name="Amato A."/>
        </authorList>
    </citation>
    <scope>NUCLEOTIDE SEQUENCE [LARGE SCALE GENOMIC DNA]</scope>
</reference>
<accession>A0A2R5G6C3</accession>
<dbReference type="PRINTS" id="PR01301">
    <property type="entry name" value="RGSPROTEIN"/>
</dbReference>
<gene>
    <name evidence="2" type="ORF">FCC1311_015562</name>
</gene>
<dbReference type="Gene3D" id="1.10.167.10">
    <property type="entry name" value="Regulator of G-protein Signalling 4, domain 2"/>
    <property type="match status" value="1"/>
</dbReference>